<reference evidence="2 3" key="1">
    <citation type="journal article" date="2015" name="PLoS Pathog.">
        <title>Leptomonas seymouri: Adaptations to the Dixenous Life Cycle Analyzed by Genome Sequencing, Transcriptome Profiling and Co-infection with Leishmania donovani.</title>
        <authorList>
            <person name="Kraeva N."/>
            <person name="Butenko A."/>
            <person name="Hlavacova J."/>
            <person name="Kostygov A."/>
            <person name="Myskova J."/>
            <person name="Grybchuk D."/>
            <person name="Lestinova T."/>
            <person name="Votypka J."/>
            <person name="Volf P."/>
            <person name="Opperdoes F."/>
            <person name="Flegontov P."/>
            <person name="Lukes J."/>
            <person name="Yurchenko V."/>
        </authorList>
    </citation>
    <scope>NUCLEOTIDE SEQUENCE [LARGE SCALE GENOMIC DNA]</scope>
    <source>
        <strain evidence="2 3">ATCC 30220</strain>
    </source>
</reference>
<protein>
    <submittedName>
        <fullName evidence="2">Uncharacterized protein</fullName>
    </submittedName>
</protein>
<evidence type="ECO:0000256" key="1">
    <source>
        <dbReference type="SAM" id="MobiDB-lite"/>
    </source>
</evidence>
<dbReference type="Proteomes" id="UP000038009">
    <property type="component" value="Unassembled WGS sequence"/>
</dbReference>
<gene>
    <name evidence="2" type="ORF">ABL78_1900</name>
</gene>
<dbReference type="AlphaFoldDB" id="A0A0N0P7P6"/>
<evidence type="ECO:0000313" key="3">
    <source>
        <dbReference type="Proteomes" id="UP000038009"/>
    </source>
</evidence>
<evidence type="ECO:0000313" key="2">
    <source>
        <dbReference type="EMBL" id="KPI89016.1"/>
    </source>
</evidence>
<dbReference type="OrthoDB" id="260482at2759"/>
<feature type="region of interest" description="Disordered" evidence="1">
    <location>
        <begin position="19"/>
        <end position="42"/>
    </location>
</feature>
<dbReference type="OMA" id="KSNQWPA"/>
<feature type="compositionally biased region" description="Polar residues" evidence="1">
    <location>
        <begin position="19"/>
        <end position="31"/>
    </location>
</feature>
<accession>A0A0N0P7P6</accession>
<organism evidence="2 3">
    <name type="scientific">Leptomonas seymouri</name>
    <dbReference type="NCBI Taxonomy" id="5684"/>
    <lineage>
        <taxon>Eukaryota</taxon>
        <taxon>Discoba</taxon>
        <taxon>Euglenozoa</taxon>
        <taxon>Kinetoplastea</taxon>
        <taxon>Metakinetoplastina</taxon>
        <taxon>Trypanosomatida</taxon>
        <taxon>Trypanosomatidae</taxon>
        <taxon>Leishmaniinae</taxon>
        <taxon>Leptomonas</taxon>
    </lineage>
</organism>
<name>A0A0N0P7P6_LEPSE</name>
<keyword evidence="3" id="KW-1185">Reference proteome</keyword>
<dbReference type="EMBL" id="LJSK01000034">
    <property type="protein sequence ID" value="KPI89016.1"/>
    <property type="molecule type" value="Genomic_DNA"/>
</dbReference>
<comment type="caution">
    <text evidence="2">The sequence shown here is derived from an EMBL/GenBank/DDBJ whole genome shotgun (WGS) entry which is preliminary data.</text>
</comment>
<proteinExistence type="predicted"/>
<sequence>MSRFSDKLQFSRKDLQGLHTQVNGGSATGESKSFPLSPPLSEEEQLTRKAAALRLRIEAELKPRFDASEEVLRNIHRQVAALRQQLPPPEFFAFQEQCALLQRRLLLFEETTVQGLLKEAVEAAVVTGACELAHAARWKKSNQWPALSTFVELQLYVLQPMDGPLPATEPSAVNNAVTATTAAIQRQLGVLWSNWQGNPQRPVFMHRFYMLRDVLSGWAGGWCFRPPCAKDDGSRAYPSSCDNGAASSDTVAVRCAWSNWETISALDRLMSFTTLCSQHLREPVVSTLEQLIKNEFADVWAIINSAL</sequence>
<dbReference type="VEuPathDB" id="TriTrypDB:Lsey_0034_0310"/>